<evidence type="ECO:0000313" key="1">
    <source>
        <dbReference type="EMBL" id="KAI3667132.1"/>
    </source>
</evidence>
<evidence type="ECO:0000313" key="2">
    <source>
        <dbReference type="Proteomes" id="UP001055879"/>
    </source>
</evidence>
<reference evidence="2" key="1">
    <citation type="journal article" date="2022" name="Mol. Ecol. Resour.">
        <title>The genomes of chicory, endive, great burdock and yacon provide insights into Asteraceae palaeo-polyploidization history and plant inulin production.</title>
        <authorList>
            <person name="Fan W."/>
            <person name="Wang S."/>
            <person name="Wang H."/>
            <person name="Wang A."/>
            <person name="Jiang F."/>
            <person name="Liu H."/>
            <person name="Zhao H."/>
            <person name="Xu D."/>
            <person name="Zhang Y."/>
        </authorList>
    </citation>
    <scope>NUCLEOTIDE SEQUENCE [LARGE SCALE GENOMIC DNA]</scope>
    <source>
        <strain evidence="2">cv. Niubang</strain>
    </source>
</reference>
<proteinExistence type="predicted"/>
<dbReference type="Proteomes" id="UP001055879">
    <property type="component" value="Linkage Group LG17"/>
</dbReference>
<gene>
    <name evidence="1" type="ORF">L6452_42180</name>
</gene>
<sequence length="152" mass="16389">MDDEGFTRVENRKWRPKPIKDKNMKGISNGTQGVGDMGETSGDGGLKEILNLDVQGAAKIIDAKGGEKGGGEIKEPRGKEREVVEIDGPMTVPNAPKPSQFMASVATSKEIEENDSKDAVEHVEDITMNEPTICVEENQEVGLEHVTPTSKG</sequence>
<keyword evidence="2" id="KW-1185">Reference proteome</keyword>
<protein>
    <submittedName>
        <fullName evidence="1">Uncharacterized protein</fullName>
    </submittedName>
</protein>
<dbReference type="EMBL" id="CM042063">
    <property type="protein sequence ID" value="KAI3667132.1"/>
    <property type="molecule type" value="Genomic_DNA"/>
</dbReference>
<comment type="caution">
    <text evidence="1">The sequence shown here is derived from an EMBL/GenBank/DDBJ whole genome shotgun (WGS) entry which is preliminary data.</text>
</comment>
<name>A0ACB8XI50_ARCLA</name>
<organism evidence="1 2">
    <name type="scientific">Arctium lappa</name>
    <name type="common">Greater burdock</name>
    <name type="synonym">Lappa major</name>
    <dbReference type="NCBI Taxonomy" id="4217"/>
    <lineage>
        <taxon>Eukaryota</taxon>
        <taxon>Viridiplantae</taxon>
        <taxon>Streptophyta</taxon>
        <taxon>Embryophyta</taxon>
        <taxon>Tracheophyta</taxon>
        <taxon>Spermatophyta</taxon>
        <taxon>Magnoliopsida</taxon>
        <taxon>eudicotyledons</taxon>
        <taxon>Gunneridae</taxon>
        <taxon>Pentapetalae</taxon>
        <taxon>asterids</taxon>
        <taxon>campanulids</taxon>
        <taxon>Asterales</taxon>
        <taxon>Asteraceae</taxon>
        <taxon>Carduoideae</taxon>
        <taxon>Cardueae</taxon>
        <taxon>Arctiinae</taxon>
        <taxon>Arctium</taxon>
    </lineage>
</organism>
<reference evidence="1 2" key="2">
    <citation type="journal article" date="2022" name="Mol. Ecol. Resour.">
        <title>The genomes of chicory, endive, great burdock and yacon provide insights into Asteraceae paleo-polyploidization history and plant inulin production.</title>
        <authorList>
            <person name="Fan W."/>
            <person name="Wang S."/>
            <person name="Wang H."/>
            <person name="Wang A."/>
            <person name="Jiang F."/>
            <person name="Liu H."/>
            <person name="Zhao H."/>
            <person name="Xu D."/>
            <person name="Zhang Y."/>
        </authorList>
    </citation>
    <scope>NUCLEOTIDE SEQUENCE [LARGE SCALE GENOMIC DNA]</scope>
    <source>
        <strain evidence="2">cv. Niubang</strain>
    </source>
</reference>
<accession>A0ACB8XI50</accession>